<comment type="cofactor">
    <cofactor evidence="1">
        <name>pyridoxal 5'-phosphate</name>
        <dbReference type="ChEBI" id="CHEBI:597326"/>
    </cofactor>
</comment>
<comment type="catalytic activity">
    <reaction evidence="10">
        <text>phosphoethanolamine + H2O = acetaldehyde + NH4(+) + phosphate</text>
        <dbReference type="Rhea" id="RHEA:17889"/>
        <dbReference type="ChEBI" id="CHEBI:15343"/>
        <dbReference type="ChEBI" id="CHEBI:15377"/>
        <dbReference type="ChEBI" id="CHEBI:28938"/>
        <dbReference type="ChEBI" id="CHEBI:43474"/>
        <dbReference type="ChEBI" id="CHEBI:58190"/>
        <dbReference type="EC" id="4.2.3.2"/>
    </reaction>
</comment>
<dbReference type="GO" id="GO:0008483">
    <property type="term" value="F:transaminase activity"/>
    <property type="evidence" value="ECO:0007669"/>
    <property type="project" value="InterPro"/>
</dbReference>
<dbReference type="EMBL" id="SWLE01000012">
    <property type="protein sequence ID" value="TNM93891.1"/>
    <property type="molecule type" value="Genomic_DNA"/>
</dbReference>
<evidence type="ECO:0000313" key="13">
    <source>
        <dbReference type="EMBL" id="TNM93891.1"/>
    </source>
</evidence>
<evidence type="ECO:0000256" key="7">
    <source>
        <dbReference type="ARBA" id="ARBA00039127"/>
    </source>
</evidence>
<evidence type="ECO:0000313" key="14">
    <source>
        <dbReference type="Proteomes" id="UP000516260"/>
    </source>
</evidence>
<comment type="subcellular location">
    <subcellularLocation>
        <location evidence="2">Mitochondrion</location>
    </subcellularLocation>
</comment>
<evidence type="ECO:0000256" key="1">
    <source>
        <dbReference type="ARBA" id="ARBA00001933"/>
    </source>
</evidence>
<evidence type="ECO:0000256" key="8">
    <source>
        <dbReference type="ARBA" id="ARBA00040022"/>
    </source>
</evidence>
<dbReference type="AlphaFoldDB" id="A0A4Z2BNL9"/>
<dbReference type="GO" id="GO:0005739">
    <property type="term" value="C:mitochondrion"/>
    <property type="evidence" value="ECO:0007669"/>
    <property type="project" value="UniProtKB-SubCell"/>
</dbReference>
<dbReference type="InterPro" id="IPR015422">
    <property type="entry name" value="PyrdxlP-dep_Trfase_small"/>
</dbReference>
<comment type="similarity">
    <text evidence="3 11">Belongs to the class-III pyridoxal-phosphate-dependent aminotransferase family.</text>
</comment>
<dbReference type="SUPFAM" id="SSF53383">
    <property type="entry name" value="PLP-dependent transferases"/>
    <property type="match status" value="1"/>
</dbReference>
<dbReference type="InterPro" id="IPR005814">
    <property type="entry name" value="Aminotrans_3"/>
</dbReference>
<evidence type="ECO:0000256" key="10">
    <source>
        <dbReference type="ARBA" id="ARBA00047688"/>
    </source>
</evidence>
<name>A0A4Z2BNL9_9TELE</name>
<dbReference type="GO" id="GO:0030170">
    <property type="term" value="F:pyridoxal phosphate binding"/>
    <property type="evidence" value="ECO:0007669"/>
    <property type="project" value="InterPro"/>
</dbReference>
<dbReference type="GO" id="GO:0050459">
    <property type="term" value="F:ethanolamine-phosphate phospho-lyase activity"/>
    <property type="evidence" value="ECO:0007669"/>
    <property type="project" value="UniProtKB-EC"/>
</dbReference>
<dbReference type="Pfam" id="PF00202">
    <property type="entry name" value="Aminotran_3"/>
    <property type="match status" value="1"/>
</dbReference>
<keyword evidence="4 11" id="KW-0663">Pyridoxal phosphate</keyword>
<feature type="region of interest" description="Disordered" evidence="12">
    <location>
        <begin position="482"/>
        <end position="527"/>
    </location>
</feature>
<evidence type="ECO:0000256" key="9">
    <source>
        <dbReference type="ARBA" id="ARBA00041584"/>
    </source>
</evidence>
<gene>
    <name evidence="13" type="ORF">fugu_002067</name>
</gene>
<feature type="compositionally biased region" description="Basic and acidic residues" evidence="12">
    <location>
        <begin position="483"/>
        <end position="501"/>
    </location>
</feature>
<evidence type="ECO:0000256" key="12">
    <source>
        <dbReference type="SAM" id="MobiDB-lite"/>
    </source>
</evidence>
<dbReference type="Gene3D" id="3.90.1150.10">
    <property type="entry name" value="Aspartate Aminotransferase, domain 1"/>
    <property type="match status" value="2"/>
</dbReference>
<accession>A0A4Z2BNL9</accession>
<keyword evidence="14" id="KW-1185">Reference proteome</keyword>
<comment type="caution">
    <text evidence="13">The sequence shown here is derived from an EMBL/GenBank/DDBJ whole genome shotgun (WGS) entry which is preliminary data.</text>
</comment>
<evidence type="ECO:0000256" key="4">
    <source>
        <dbReference type="ARBA" id="ARBA00022898"/>
    </source>
</evidence>
<proteinExistence type="inferred from homology"/>
<evidence type="ECO:0000256" key="2">
    <source>
        <dbReference type="ARBA" id="ARBA00004173"/>
    </source>
</evidence>
<sequence>MSAEKLDKSKTLFLRKKHVGPSCKIFFSQDPIKIVKAKGQYMYDENGQRYLDCINNVAHVGHCHPDVVQAGAEQMGTLNTNARFLHDNLVLYAQRLQATLPPALSVCYFVNSGSEANDLALRLARNFTGHDDIITLENAYHGHVSSLIDISPYKHHQLPDAELRPSVHVVSAAPGGVHRSRISSNLLHRLQVQMCTEAGTERTTPDPAAAYADDVRELIDRAHEKGRKIAAFIAESLQSCGGQVVPPAGYFQQVAAHLRRAGALVIADEVQLQGADFVPDIVTMGKPIGKRTPVSCVVTTAEVAQAFASSGMEYFNTVRPEPPPPPGSALIRASALVQIPQFGGNPVSCAIGLAVLDVIGKEDLQGNAVRVGRRLSDLLEALKRKHPLIGDVRGRGLFIGVELVKDRLTLTPATAEAQEVIYKLKEEKILLSADGPHRNVLKFKPPMCFTPEDAELVAAKLDPVLTELEEVLGLKPLDVPNVGKDRSKRTLSDERQQHHDGIGAPHPASAPKRIRKETNSRITPAAD</sequence>
<evidence type="ECO:0000256" key="11">
    <source>
        <dbReference type="RuleBase" id="RU003560"/>
    </source>
</evidence>
<keyword evidence="5" id="KW-0496">Mitochondrion</keyword>
<evidence type="ECO:0000256" key="5">
    <source>
        <dbReference type="ARBA" id="ARBA00023128"/>
    </source>
</evidence>
<dbReference type="CDD" id="cd00610">
    <property type="entry name" value="OAT_like"/>
    <property type="match status" value="1"/>
</dbReference>
<protein>
    <recommendedName>
        <fullName evidence="8">Ethanolamine-phosphate phospho-lyase</fullName>
        <ecNumber evidence="7">4.2.3.2</ecNumber>
    </recommendedName>
    <alternativeName>
        <fullName evidence="9">Alanine--glyoxylate aminotransferase 2-like 1</fullName>
    </alternativeName>
</protein>
<evidence type="ECO:0000256" key="3">
    <source>
        <dbReference type="ARBA" id="ARBA00008954"/>
    </source>
</evidence>
<dbReference type="EC" id="4.2.3.2" evidence="7"/>
<dbReference type="PANTHER" id="PTHR45688:SF1">
    <property type="entry name" value="ETHANOLAMINE-PHOSPHATE PHOSPHO-LYASE"/>
    <property type="match status" value="1"/>
</dbReference>
<dbReference type="InterPro" id="IPR015424">
    <property type="entry name" value="PyrdxlP-dep_Trfase"/>
</dbReference>
<comment type="function">
    <text evidence="6">Catalyzes the pyridoxal-phosphate-dependent breakdown of phosphoethanolamine, converting it to ammonia, inorganic phosphate and acetaldehyde.</text>
</comment>
<evidence type="ECO:0000256" key="6">
    <source>
        <dbReference type="ARBA" id="ARBA00037113"/>
    </source>
</evidence>
<dbReference type="InterPro" id="IPR015421">
    <property type="entry name" value="PyrdxlP-dep_Trfase_major"/>
</dbReference>
<reference evidence="13 14" key="1">
    <citation type="submission" date="2019-04" db="EMBL/GenBank/DDBJ databases">
        <title>The sequence and de novo assembly of Takifugu bimaculatus genome using PacBio and Hi-C technologies.</title>
        <authorList>
            <person name="Xu P."/>
            <person name="Liu B."/>
            <person name="Zhou Z."/>
        </authorList>
    </citation>
    <scope>NUCLEOTIDE SEQUENCE [LARGE SCALE GENOMIC DNA]</scope>
    <source>
        <strain evidence="13">TB-2018</strain>
        <tissue evidence="13">Muscle</tissue>
    </source>
</reference>
<dbReference type="PIRSF" id="PIRSF000521">
    <property type="entry name" value="Transaminase_4ab_Lys_Orn"/>
    <property type="match status" value="1"/>
</dbReference>
<dbReference type="Gene3D" id="3.40.640.10">
    <property type="entry name" value="Type I PLP-dependent aspartate aminotransferase-like (Major domain)"/>
    <property type="match status" value="1"/>
</dbReference>
<organism evidence="13 14">
    <name type="scientific">Takifugu bimaculatus</name>
    <dbReference type="NCBI Taxonomy" id="433685"/>
    <lineage>
        <taxon>Eukaryota</taxon>
        <taxon>Metazoa</taxon>
        <taxon>Chordata</taxon>
        <taxon>Craniata</taxon>
        <taxon>Vertebrata</taxon>
        <taxon>Euteleostomi</taxon>
        <taxon>Actinopterygii</taxon>
        <taxon>Neopterygii</taxon>
        <taxon>Teleostei</taxon>
        <taxon>Neoteleostei</taxon>
        <taxon>Acanthomorphata</taxon>
        <taxon>Eupercaria</taxon>
        <taxon>Tetraodontiformes</taxon>
        <taxon>Tetradontoidea</taxon>
        <taxon>Tetraodontidae</taxon>
        <taxon>Takifugu</taxon>
    </lineage>
</organism>
<dbReference type="Proteomes" id="UP000516260">
    <property type="component" value="Chromosome 2"/>
</dbReference>
<dbReference type="PANTHER" id="PTHR45688">
    <property type="match status" value="1"/>
</dbReference>